<feature type="coiled-coil region" evidence="1">
    <location>
        <begin position="128"/>
        <end position="155"/>
    </location>
</feature>
<reference evidence="3 4" key="1">
    <citation type="submission" date="2025-04" db="UniProtKB">
        <authorList>
            <consortium name="RefSeq"/>
        </authorList>
    </citation>
    <scope>IDENTIFICATION</scope>
</reference>
<organism evidence="2 3">
    <name type="scientific">Biomphalaria glabrata</name>
    <name type="common">Bloodfluke planorb</name>
    <name type="synonym">Freshwater snail</name>
    <dbReference type="NCBI Taxonomy" id="6526"/>
    <lineage>
        <taxon>Eukaryota</taxon>
        <taxon>Metazoa</taxon>
        <taxon>Spiralia</taxon>
        <taxon>Lophotrochozoa</taxon>
        <taxon>Mollusca</taxon>
        <taxon>Gastropoda</taxon>
        <taxon>Heterobranchia</taxon>
        <taxon>Euthyneura</taxon>
        <taxon>Panpulmonata</taxon>
        <taxon>Hygrophila</taxon>
        <taxon>Lymnaeoidea</taxon>
        <taxon>Planorbidae</taxon>
        <taxon>Biomphalaria</taxon>
    </lineage>
</organism>
<keyword evidence="2" id="KW-1185">Reference proteome</keyword>
<dbReference type="RefSeq" id="XP_055895462.1">
    <property type="nucleotide sequence ID" value="XM_056039487.1"/>
</dbReference>
<sequence length="280" mass="31815">MSKLMLTRTGTTVLKARRRYSRYRRPRRQSAPTVLQRTHYYCNGFSPGQSPTGVSHIPDFARMRADLWRARSDPIQCRCDSLKANSDYLRATSDMLRLKSEALRSKSEQICRKRRKDSEDPKTLLQQSEELRTKADQLRRESDALRIQIEHLRRESETAFVFPDFTSIRNNNLVHLRSSSPSNTLLLPASIPEVDSTQEPGMSAINNSSSLRNDATNHSARSTTNNGFAFSLQTPRLQLDGTDNGMRKPATVYTKVSAVISLFFFQCRHIMVEEGGWGGG</sequence>
<protein>
    <submittedName>
        <fullName evidence="3 4">Uncharacterized protein LOC106073149</fullName>
    </submittedName>
</protein>
<evidence type="ECO:0000313" key="3">
    <source>
        <dbReference type="RefSeq" id="XP_055895461.1"/>
    </source>
</evidence>
<evidence type="ECO:0000256" key="1">
    <source>
        <dbReference type="SAM" id="Coils"/>
    </source>
</evidence>
<proteinExistence type="predicted"/>
<keyword evidence="1" id="KW-0175">Coiled coil</keyword>
<gene>
    <name evidence="3 4" type="primary">LOC106073149</name>
</gene>
<evidence type="ECO:0000313" key="2">
    <source>
        <dbReference type="Proteomes" id="UP001165740"/>
    </source>
</evidence>
<evidence type="ECO:0000313" key="4">
    <source>
        <dbReference type="RefSeq" id="XP_055895462.1"/>
    </source>
</evidence>
<dbReference type="RefSeq" id="XP_055895461.1">
    <property type="nucleotide sequence ID" value="XM_056039486.1"/>
</dbReference>
<dbReference type="AlphaFoldDB" id="A0A9W3B7L3"/>
<dbReference type="Proteomes" id="UP001165740">
    <property type="component" value="Chromosome 8"/>
</dbReference>
<name>A0A9W3B7L3_BIOGL</name>
<dbReference type="GeneID" id="106073149"/>
<dbReference type="OrthoDB" id="6141894at2759"/>
<accession>A0A9W3B7L3</accession>